<keyword evidence="7" id="KW-0862">Zinc</keyword>
<evidence type="ECO:0000256" key="1">
    <source>
        <dbReference type="ARBA" id="ARBA00001947"/>
    </source>
</evidence>
<feature type="compositionally biased region" description="Basic and acidic residues" evidence="9">
    <location>
        <begin position="579"/>
        <end position="599"/>
    </location>
</feature>
<dbReference type="InterPro" id="IPR008930">
    <property type="entry name" value="Terpenoid_cyclase/PrenylTrfase"/>
</dbReference>
<evidence type="ECO:0000313" key="11">
    <source>
        <dbReference type="EMBL" id="KAF7673984.1"/>
    </source>
</evidence>
<organism evidence="11 12">
    <name type="scientific">Alternaria burnsii</name>
    <dbReference type="NCBI Taxonomy" id="1187904"/>
    <lineage>
        <taxon>Eukaryota</taxon>
        <taxon>Fungi</taxon>
        <taxon>Dikarya</taxon>
        <taxon>Ascomycota</taxon>
        <taxon>Pezizomycotina</taxon>
        <taxon>Dothideomycetes</taxon>
        <taxon>Pleosporomycetidae</taxon>
        <taxon>Pleosporales</taxon>
        <taxon>Pleosporineae</taxon>
        <taxon>Pleosporaceae</taxon>
        <taxon>Alternaria</taxon>
        <taxon>Alternaria sect. Alternaria</taxon>
    </lineage>
</organism>
<evidence type="ECO:0000256" key="7">
    <source>
        <dbReference type="ARBA" id="ARBA00022833"/>
    </source>
</evidence>
<comment type="cofactor">
    <cofactor evidence="1">
        <name>Zn(2+)</name>
        <dbReference type="ChEBI" id="CHEBI:29105"/>
    </cofactor>
</comment>
<dbReference type="Pfam" id="PF00432">
    <property type="entry name" value="Prenyltrans"/>
    <property type="match status" value="1"/>
</dbReference>
<evidence type="ECO:0000256" key="4">
    <source>
        <dbReference type="ARBA" id="ARBA00022679"/>
    </source>
</evidence>
<evidence type="ECO:0000313" key="12">
    <source>
        <dbReference type="Proteomes" id="UP000596902"/>
    </source>
</evidence>
<evidence type="ECO:0000256" key="5">
    <source>
        <dbReference type="ARBA" id="ARBA00022723"/>
    </source>
</evidence>
<evidence type="ECO:0000256" key="3">
    <source>
        <dbReference type="ARBA" id="ARBA00022602"/>
    </source>
</evidence>
<feature type="compositionally biased region" description="Basic and acidic residues" evidence="9">
    <location>
        <begin position="623"/>
        <end position="636"/>
    </location>
</feature>
<keyword evidence="8" id="KW-0175">Coiled coil</keyword>
<evidence type="ECO:0000256" key="6">
    <source>
        <dbReference type="ARBA" id="ARBA00022737"/>
    </source>
</evidence>
<reference evidence="11" key="2">
    <citation type="submission" date="2020-08" db="EMBL/GenBank/DDBJ databases">
        <title>Draft Genome Sequence of Cumin Blight Pathogen Alternaria burnsii.</title>
        <authorList>
            <person name="Feng Z."/>
        </authorList>
    </citation>
    <scope>NUCLEOTIDE SEQUENCE</scope>
    <source>
        <strain evidence="11">CBS107.38</strain>
    </source>
</reference>
<dbReference type="PANTHER" id="PTHR11774:SF4">
    <property type="entry name" value="GERANYLGERANYL TRANSFERASE TYPE-1 SUBUNIT BETA"/>
    <property type="match status" value="1"/>
</dbReference>
<feature type="compositionally biased region" description="Acidic residues" evidence="9">
    <location>
        <begin position="516"/>
        <end position="532"/>
    </location>
</feature>
<dbReference type="InterPro" id="IPR019186">
    <property type="entry name" value="Nucleolar_protein_12"/>
</dbReference>
<keyword evidence="5" id="KW-0479">Metal-binding</keyword>
<keyword evidence="3" id="KW-0637">Prenyltransferase</keyword>
<feature type="region of interest" description="Disordered" evidence="9">
    <location>
        <begin position="516"/>
        <end position="651"/>
    </location>
</feature>
<keyword evidence="4 11" id="KW-0808">Transferase</keyword>
<feature type="domain" description="Prenyltransferase alpha-alpha toroid" evidence="10">
    <location>
        <begin position="12"/>
        <end position="407"/>
    </location>
</feature>
<dbReference type="GeneID" id="62205975"/>
<reference evidence="11" key="1">
    <citation type="submission" date="2020-01" db="EMBL/GenBank/DDBJ databases">
        <authorList>
            <person name="Feng Z.H.Z."/>
        </authorList>
    </citation>
    <scope>NUCLEOTIDE SEQUENCE</scope>
    <source>
        <strain evidence="11">CBS107.38</strain>
    </source>
</reference>
<dbReference type="PANTHER" id="PTHR11774">
    <property type="entry name" value="GERANYLGERANYL TRANSFERASE TYPE BETA SUBUNIT"/>
    <property type="match status" value="1"/>
</dbReference>
<comment type="similarity">
    <text evidence="2">Belongs to the protein prenyltransferase subunit beta family.</text>
</comment>
<dbReference type="InterPro" id="IPR001330">
    <property type="entry name" value="Prenyltrans"/>
</dbReference>
<dbReference type="InterPro" id="IPR045089">
    <property type="entry name" value="PGGT1B-like"/>
</dbReference>
<evidence type="ECO:0000256" key="2">
    <source>
        <dbReference type="ARBA" id="ARBA00010497"/>
    </source>
</evidence>
<feature type="coiled-coil region" evidence="8">
    <location>
        <begin position="460"/>
        <end position="514"/>
    </location>
</feature>
<accession>A0A8H7B3M0</accession>
<dbReference type="EMBL" id="JAAABM010000011">
    <property type="protein sequence ID" value="KAF7673984.1"/>
    <property type="molecule type" value="Genomic_DNA"/>
</dbReference>
<dbReference type="Gene3D" id="1.50.10.20">
    <property type="match status" value="1"/>
</dbReference>
<dbReference type="SUPFAM" id="SSF48239">
    <property type="entry name" value="Terpenoid cyclases/Protein prenyltransferases"/>
    <property type="match status" value="1"/>
</dbReference>
<comment type="caution">
    <text evidence="11">The sequence shown here is derived from an EMBL/GenBank/DDBJ whole genome shotgun (WGS) entry which is preliminary data.</text>
</comment>
<keyword evidence="12" id="KW-1185">Reference proteome</keyword>
<evidence type="ECO:0000256" key="8">
    <source>
        <dbReference type="SAM" id="Coils"/>
    </source>
</evidence>
<gene>
    <name evidence="11" type="ORF">GT037_007750</name>
</gene>
<dbReference type="AlphaFoldDB" id="A0A8H7B3M0"/>
<keyword evidence="6" id="KW-0677">Repeat</keyword>
<evidence type="ECO:0000256" key="9">
    <source>
        <dbReference type="SAM" id="MobiDB-lite"/>
    </source>
</evidence>
<name>A0A8H7B3M0_9PLEO</name>
<dbReference type="GO" id="GO:0046872">
    <property type="term" value="F:metal ion binding"/>
    <property type="evidence" value="ECO:0007669"/>
    <property type="project" value="UniProtKB-KW"/>
</dbReference>
<dbReference type="Proteomes" id="UP000596902">
    <property type="component" value="Unassembled WGS sequence"/>
</dbReference>
<proteinExistence type="inferred from homology"/>
<evidence type="ECO:0000259" key="10">
    <source>
        <dbReference type="Pfam" id="PF00432"/>
    </source>
</evidence>
<protein>
    <submittedName>
        <fullName evidence="11">Geranylgeranyl transferase type i beta subunit</fullName>
    </submittedName>
</protein>
<dbReference type="GO" id="GO:0004662">
    <property type="term" value="F:CAAX-protein geranylgeranyltransferase activity"/>
    <property type="evidence" value="ECO:0007669"/>
    <property type="project" value="TreeGrafter"/>
</dbReference>
<dbReference type="Pfam" id="PF09805">
    <property type="entry name" value="Nop25"/>
    <property type="match status" value="1"/>
</dbReference>
<dbReference type="RefSeq" id="XP_038784298.1">
    <property type="nucleotide sequence ID" value="XM_038932797.1"/>
</dbReference>
<dbReference type="GO" id="GO:0005953">
    <property type="term" value="C:CAAX-protein geranylgeranyltransferase complex"/>
    <property type="evidence" value="ECO:0007669"/>
    <property type="project" value="TreeGrafter"/>
</dbReference>
<sequence length="651" mass="73954">MAPAAFDANTQLNYARHIKYWRRNLKTLLPHFYTSNDSNRMLLALFTVSALDILGDLDAALSAEERQGHIDWVYSCQLPEGGFRPWPGSNYGPLRSEENKNWDPAHIPGTFFALLTLVVLGDDLEKVKRKEILTWLVKMQRPEGSFGETLGDGDFVHGGNDSRFGYMATAIRWILRGDLEGPCEGVPDIDVDKFVNCVRQAECYDGGISEAPFHEAHAGFTCCAIAALHFVGRLPLPPSQKPDSLIRGVTDVPKTLHWLVSRQTLTLDEDDGLDTLNDETDTSETCHDAHTFVKLSSRPSAQAKSNLKGRPHIHFELEWVGVNGRCNKVADTCYAYWTSTPLQLLGRLDIIDRQPIRKWLLDKTQHLVGGFGKVTGDPPDMYHSFLGLMVLAMFGETGLQDVDSALSIPHPVVRSTLHSTHLSTMRNSAPPSKKRKIAVTAPEKIEFDFSAREEYLTGFHKRKLARIKHAQEENAKREKEEKLRFRRELREQRKVDLEKHVEEVNRLVKQANGDLDDIIAGETSGDDDDEEEFKGFQEPEPINQEDEYVDEDKYTTVTIESVGISKAGFSRPGEEDEEAVAKRKAEEERKKAEEEEAASKKKVWTKAWPKNSERPKKKKKKFRYETKTERKAERMKQGLKKRKQKEARTAK</sequence>